<protein>
    <submittedName>
        <fullName evidence="1">Uncharacterized protein</fullName>
    </submittedName>
</protein>
<evidence type="ECO:0000313" key="2">
    <source>
        <dbReference type="Proteomes" id="UP000447434"/>
    </source>
</evidence>
<keyword evidence="2" id="KW-1185">Reference proteome</keyword>
<proteinExistence type="predicted"/>
<dbReference type="EMBL" id="WOCE01000012">
    <property type="protein sequence ID" value="KAE9603097.1"/>
    <property type="molecule type" value="Genomic_DNA"/>
</dbReference>
<reference evidence="2" key="1">
    <citation type="journal article" date="2020" name="Nat. Commun.">
        <title>Genome sequence of the cluster root forming white lupin.</title>
        <authorList>
            <person name="Hufnagel B."/>
            <person name="Marques A."/>
            <person name="Soriano A."/>
            <person name="Marques L."/>
            <person name="Divol F."/>
            <person name="Doumas P."/>
            <person name="Sallet E."/>
            <person name="Mancinotti D."/>
            <person name="Carrere S."/>
            <person name="Marande W."/>
            <person name="Arribat S."/>
            <person name="Keller J."/>
            <person name="Huneau C."/>
            <person name="Blein T."/>
            <person name="Aime D."/>
            <person name="Laguerre M."/>
            <person name="Taylor J."/>
            <person name="Schubert V."/>
            <person name="Nelson M."/>
            <person name="Geu-Flores F."/>
            <person name="Crespi M."/>
            <person name="Gallardo-Guerrero K."/>
            <person name="Delaux P.-M."/>
            <person name="Salse J."/>
            <person name="Berges H."/>
            <person name="Guyot R."/>
            <person name="Gouzy J."/>
            <person name="Peret B."/>
        </authorList>
    </citation>
    <scope>NUCLEOTIDE SEQUENCE [LARGE SCALE GENOMIC DNA]</scope>
    <source>
        <strain evidence="2">cv. Amiga</strain>
    </source>
</reference>
<comment type="caution">
    <text evidence="1">The sequence shown here is derived from an EMBL/GenBank/DDBJ whole genome shotgun (WGS) entry which is preliminary data.</text>
</comment>
<organism evidence="1 2">
    <name type="scientific">Lupinus albus</name>
    <name type="common">White lupine</name>
    <name type="synonym">Lupinus termis</name>
    <dbReference type="NCBI Taxonomy" id="3870"/>
    <lineage>
        <taxon>Eukaryota</taxon>
        <taxon>Viridiplantae</taxon>
        <taxon>Streptophyta</taxon>
        <taxon>Embryophyta</taxon>
        <taxon>Tracheophyta</taxon>
        <taxon>Spermatophyta</taxon>
        <taxon>Magnoliopsida</taxon>
        <taxon>eudicotyledons</taxon>
        <taxon>Gunneridae</taxon>
        <taxon>Pentapetalae</taxon>
        <taxon>rosids</taxon>
        <taxon>fabids</taxon>
        <taxon>Fabales</taxon>
        <taxon>Fabaceae</taxon>
        <taxon>Papilionoideae</taxon>
        <taxon>50 kb inversion clade</taxon>
        <taxon>genistoids sensu lato</taxon>
        <taxon>core genistoids</taxon>
        <taxon>Genisteae</taxon>
        <taxon>Lupinus</taxon>
    </lineage>
</organism>
<sequence length="88" mass="9665">MRLANSVALMLVGITNLTNNPKGGTIMKTDNGDPTLQLTMFPCDLVNLKRCCVRMSSTYNGTTLWVNSLIYNDGNIQEIEATPKVLIC</sequence>
<dbReference type="AlphaFoldDB" id="A0A6A4PNG9"/>
<dbReference type="Proteomes" id="UP000447434">
    <property type="component" value="Chromosome 12"/>
</dbReference>
<name>A0A6A4PNG9_LUPAL</name>
<evidence type="ECO:0000313" key="1">
    <source>
        <dbReference type="EMBL" id="KAE9603097.1"/>
    </source>
</evidence>
<dbReference type="OrthoDB" id="3501663at2759"/>
<accession>A0A6A4PNG9</accession>
<gene>
    <name evidence="1" type="ORF">Lalb_Chr12g0206781</name>
</gene>